<organism evidence="1 2">
    <name type="scientific">Rhizoctonia solani</name>
    <dbReference type="NCBI Taxonomy" id="456999"/>
    <lineage>
        <taxon>Eukaryota</taxon>
        <taxon>Fungi</taxon>
        <taxon>Dikarya</taxon>
        <taxon>Basidiomycota</taxon>
        <taxon>Agaricomycotina</taxon>
        <taxon>Agaricomycetes</taxon>
        <taxon>Cantharellales</taxon>
        <taxon>Ceratobasidiaceae</taxon>
        <taxon>Rhizoctonia</taxon>
    </lineage>
</organism>
<name>A0A8H3C1I8_9AGAM</name>
<comment type="caution">
    <text evidence="1">The sequence shown here is derived from an EMBL/GenBank/DDBJ whole genome shotgun (WGS) entry which is preliminary data.</text>
</comment>
<evidence type="ECO:0000313" key="2">
    <source>
        <dbReference type="Proteomes" id="UP000663850"/>
    </source>
</evidence>
<sequence length="170" mass="18909">MIDSHETSLIPPQLPPFLANVFNLKPILPPFLANVFNLKPILGNPSPDEVKVVHEAVRALNNFLHAPELRDTDLSIELSQHLFDVQMACHRQKYPTTVLPTDVVYDPPNLPTYIPVELKSVTGPPSNAEVASVHTALRISESFANEPSIFDPDLHVQLSQHLFDIQLGAR</sequence>
<reference evidence="1" key="1">
    <citation type="submission" date="2021-01" db="EMBL/GenBank/DDBJ databases">
        <authorList>
            <person name="Kaushik A."/>
        </authorList>
    </citation>
    <scope>NUCLEOTIDE SEQUENCE</scope>
    <source>
        <strain evidence="1">Type strain: AG8-Rh-89/</strain>
    </source>
</reference>
<proteinExistence type="predicted"/>
<accession>A0A8H3C1I8</accession>
<gene>
    <name evidence="1" type="ORF">RDB_LOCUS60210</name>
</gene>
<dbReference type="EMBL" id="CAJMWZ010003120">
    <property type="protein sequence ID" value="CAE6469452.1"/>
    <property type="molecule type" value="Genomic_DNA"/>
</dbReference>
<evidence type="ECO:0000313" key="1">
    <source>
        <dbReference type="EMBL" id="CAE6469452.1"/>
    </source>
</evidence>
<protein>
    <submittedName>
        <fullName evidence="1">Uncharacterized protein</fullName>
    </submittedName>
</protein>
<dbReference type="Proteomes" id="UP000663850">
    <property type="component" value="Unassembled WGS sequence"/>
</dbReference>
<dbReference type="AlphaFoldDB" id="A0A8H3C1I8"/>